<evidence type="ECO:0000313" key="2">
    <source>
        <dbReference type="Proteomes" id="UP000091857"/>
    </source>
</evidence>
<keyword evidence="2" id="KW-1185">Reference proteome</keyword>
<dbReference type="Proteomes" id="UP000091857">
    <property type="component" value="Chromosome 12"/>
</dbReference>
<dbReference type="PANTHER" id="PTHR37195:SF2">
    <property type="entry name" value="NUCLEOLIN-LIKE"/>
    <property type="match status" value="1"/>
</dbReference>
<evidence type="ECO:0000313" key="1">
    <source>
        <dbReference type="EMBL" id="OAY35355.2"/>
    </source>
</evidence>
<dbReference type="AlphaFoldDB" id="A0A2C9UWH4"/>
<dbReference type="EMBL" id="CM004398">
    <property type="protein sequence ID" value="OAY35355.2"/>
    <property type="molecule type" value="Genomic_DNA"/>
</dbReference>
<dbReference type="PANTHER" id="PTHR37195">
    <property type="entry name" value="OS01G0332900 PROTEIN"/>
    <property type="match status" value="1"/>
</dbReference>
<name>A0A2C9UWH4_MANES</name>
<comment type="caution">
    <text evidence="1">The sequence shown here is derived from an EMBL/GenBank/DDBJ whole genome shotgun (WGS) entry which is preliminary data.</text>
</comment>
<gene>
    <name evidence="1" type="ORF">MANES_12G089940v8</name>
</gene>
<reference evidence="2" key="1">
    <citation type="journal article" date="2016" name="Nat. Biotechnol.">
        <title>Sequencing wild and cultivated cassava and related species reveals extensive interspecific hybridization and genetic diversity.</title>
        <authorList>
            <person name="Bredeson J.V."/>
            <person name="Lyons J.B."/>
            <person name="Prochnik S.E."/>
            <person name="Wu G.A."/>
            <person name="Ha C.M."/>
            <person name="Edsinger-Gonzales E."/>
            <person name="Grimwood J."/>
            <person name="Schmutz J."/>
            <person name="Rabbi I.Y."/>
            <person name="Egesi C."/>
            <person name="Nauluvula P."/>
            <person name="Lebot V."/>
            <person name="Ndunguru J."/>
            <person name="Mkamilo G."/>
            <person name="Bart R.S."/>
            <person name="Setter T.L."/>
            <person name="Gleadow R.M."/>
            <person name="Kulakow P."/>
            <person name="Ferguson M.E."/>
            <person name="Rounsley S."/>
            <person name="Rokhsar D.S."/>
        </authorList>
    </citation>
    <scope>NUCLEOTIDE SEQUENCE [LARGE SCALE GENOMIC DNA]</scope>
    <source>
        <strain evidence="2">cv. AM560-2</strain>
    </source>
</reference>
<protein>
    <submittedName>
        <fullName evidence="1">Uncharacterized protein</fullName>
    </submittedName>
</protein>
<accession>A0A2C9UWH4</accession>
<sequence>MILALRAKDKLCFINGKIEQLEENSVEYDQWHRVDSMIMSWILNAMSKELLDAFLYVTNFRELWIEIEERFVESNGPMLYQIKREINVFSQGNMPVSLYFTKLKKLWDELACLLSMLECNCGAAKLVAEREDNDHVIQFLIGLGDHYDNVKNQILLIEPLPSISKVFSMVQRVEKQREVHDNLTNQTVILVKTSISKREYGGGKQQKRGEGRKKDRQCTYCHKIRHIRETSFKLNGFPDCSIVQQGIVKYLKGKPISDANCSNFSGFAGNALYFSGDHSPTQGMWIINYGATSHLKYDQILFKSKIKPRNPMPVYLPDGSINNDLLTKDVIAYGRIHDGLLGHASKEVVNHIEDVGEFNNISECDFFHISKQQRLSFNKSDAHSNVLQSSIDGARYMLTILDDISRSTWIYMLNDKTQTTSALEGFLNLVKI</sequence>
<organism evidence="1 2">
    <name type="scientific">Manihot esculenta</name>
    <name type="common">Cassava</name>
    <name type="synonym">Jatropha manihot</name>
    <dbReference type="NCBI Taxonomy" id="3983"/>
    <lineage>
        <taxon>Eukaryota</taxon>
        <taxon>Viridiplantae</taxon>
        <taxon>Streptophyta</taxon>
        <taxon>Embryophyta</taxon>
        <taxon>Tracheophyta</taxon>
        <taxon>Spermatophyta</taxon>
        <taxon>Magnoliopsida</taxon>
        <taxon>eudicotyledons</taxon>
        <taxon>Gunneridae</taxon>
        <taxon>Pentapetalae</taxon>
        <taxon>rosids</taxon>
        <taxon>fabids</taxon>
        <taxon>Malpighiales</taxon>
        <taxon>Euphorbiaceae</taxon>
        <taxon>Crotonoideae</taxon>
        <taxon>Manihoteae</taxon>
        <taxon>Manihot</taxon>
    </lineage>
</organism>
<proteinExistence type="predicted"/>